<feature type="transmembrane region" description="Helical" evidence="2">
    <location>
        <begin position="391"/>
        <end position="409"/>
    </location>
</feature>
<keyword evidence="2" id="KW-0812">Transmembrane</keyword>
<dbReference type="InterPro" id="IPR008930">
    <property type="entry name" value="Terpenoid_cyclase/PrenylTrfase"/>
</dbReference>
<keyword evidence="2" id="KW-1133">Transmembrane helix</keyword>
<dbReference type="EMBL" id="JBHSPX010000002">
    <property type="protein sequence ID" value="MFC6062145.1"/>
    <property type="molecule type" value="Genomic_DNA"/>
</dbReference>
<evidence type="ECO:0000313" key="4">
    <source>
        <dbReference type="EMBL" id="MFC6062145.1"/>
    </source>
</evidence>
<accession>A0ABW1MEP6</accession>
<protein>
    <submittedName>
        <fullName evidence="4">Prenyltransferase/squalene oxidase repeat-containing protein</fullName>
    </submittedName>
</protein>
<name>A0ABW1MEP6_9ACTN</name>
<comment type="caution">
    <text evidence="4">The sequence shown here is derived from an EMBL/GenBank/DDBJ whole genome shotgun (WGS) entry which is preliminary data.</text>
</comment>
<evidence type="ECO:0000256" key="1">
    <source>
        <dbReference type="SAM" id="MobiDB-lite"/>
    </source>
</evidence>
<keyword evidence="3" id="KW-0732">Signal</keyword>
<evidence type="ECO:0000256" key="2">
    <source>
        <dbReference type="SAM" id="Phobius"/>
    </source>
</evidence>
<sequence length="418" mass="41889">MAITARSLAAPARRCAAALAAVVLCAAAAPAAFADDPAPAASPKLPKGLYGSTDPKYDGVWRQSLALLAQDTAGVRPADSAVDWLAGQQCADGAFTAYRADPKQPCDAKTMRDTNQTAAAVQALAAVGGHADAVREGVSWLKSAQNDDGGWGSAAGAPSDANSTSVVIGALAATGTKPESVTAKKGGKTPYEGLLAFRLGCDVEEKDRGAFAFQAKEGKLAANEDATAAAVPGALGKGFVVEPGAHAPAKTSCGEAAKDARGAAGDAADQLVSVLDAHGHHLMSAMPGAESQPDVGNTADAVVALAAAGRADAAKQSLGWLRGHSAAWAKQSGPAAYAQLILAAHATGGDPRDFGGTDLVTKLNATGPKPASAASDQRADKEQQDEGGISVWWVVVVGLAAGAGIGFLLSGRRKQNEL</sequence>
<dbReference type="Gene3D" id="1.50.10.20">
    <property type="match status" value="1"/>
</dbReference>
<keyword evidence="5" id="KW-1185">Reference proteome</keyword>
<dbReference type="RefSeq" id="WP_051861663.1">
    <property type="nucleotide sequence ID" value="NZ_JBHSPX010000002.1"/>
</dbReference>
<evidence type="ECO:0000313" key="5">
    <source>
        <dbReference type="Proteomes" id="UP001596139"/>
    </source>
</evidence>
<evidence type="ECO:0000256" key="3">
    <source>
        <dbReference type="SAM" id="SignalP"/>
    </source>
</evidence>
<feature type="signal peptide" evidence="3">
    <location>
        <begin position="1"/>
        <end position="34"/>
    </location>
</feature>
<proteinExistence type="predicted"/>
<feature type="region of interest" description="Disordered" evidence="1">
    <location>
        <begin position="353"/>
        <end position="383"/>
    </location>
</feature>
<gene>
    <name evidence="4" type="ORF">ACFP4F_06275</name>
</gene>
<feature type="chain" id="PRO_5046164387" evidence="3">
    <location>
        <begin position="35"/>
        <end position="418"/>
    </location>
</feature>
<organism evidence="4 5">
    <name type="scientific">Streptomyces ochraceiscleroticus</name>
    <dbReference type="NCBI Taxonomy" id="47761"/>
    <lineage>
        <taxon>Bacteria</taxon>
        <taxon>Bacillati</taxon>
        <taxon>Actinomycetota</taxon>
        <taxon>Actinomycetes</taxon>
        <taxon>Kitasatosporales</taxon>
        <taxon>Streptomycetaceae</taxon>
        <taxon>Streptomyces</taxon>
    </lineage>
</organism>
<dbReference type="SUPFAM" id="SSF48239">
    <property type="entry name" value="Terpenoid cyclases/Protein prenyltransferases"/>
    <property type="match status" value="1"/>
</dbReference>
<keyword evidence="2" id="KW-0472">Membrane</keyword>
<dbReference type="Proteomes" id="UP001596139">
    <property type="component" value="Unassembled WGS sequence"/>
</dbReference>
<reference evidence="5" key="1">
    <citation type="journal article" date="2019" name="Int. J. Syst. Evol. Microbiol.">
        <title>The Global Catalogue of Microorganisms (GCM) 10K type strain sequencing project: providing services to taxonomists for standard genome sequencing and annotation.</title>
        <authorList>
            <consortium name="The Broad Institute Genomics Platform"/>
            <consortium name="The Broad Institute Genome Sequencing Center for Infectious Disease"/>
            <person name="Wu L."/>
            <person name="Ma J."/>
        </authorList>
    </citation>
    <scope>NUCLEOTIDE SEQUENCE [LARGE SCALE GENOMIC DNA]</scope>
    <source>
        <strain evidence="5">CGMCC 1.15180</strain>
    </source>
</reference>